<keyword evidence="2 6" id="KW-0728">SH3 domain</keyword>
<accession>A0AAN8I698</accession>
<comment type="caution">
    <text evidence="11">The sequence shown here is derived from an EMBL/GenBank/DDBJ whole genome shotgun (WGS) entry which is preliminary data.</text>
</comment>
<dbReference type="FunFam" id="1.20.1270.60:FF:000045">
    <property type="entry name" value="Cell division control protein"/>
    <property type="match status" value="1"/>
</dbReference>
<dbReference type="InterPro" id="IPR001452">
    <property type="entry name" value="SH3_domain"/>
</dbReference>
<dbReference type="PANTHER" id="PTHR23065">
    <property type="entry name" value="PROLINE-SERINE-THREONINE PHOSPHATASE INTERACTING PROTEIN 1"/>
    <property type="match status" value="1"/>
</dbReference>
<proteinExistence type="predicted"/>
<organism evidence="11 12">
    <name type="scientific">Knufia fluminis</name>
    <dbReference type="NCBI Taxonomy" id="191047"/>
    <lineage>
        <taxon>Eukaryota</taxon>
        <taxon>Fungi</taxon>
        <taxon>Dikarya</taxon>
        <taxon>Ascomycota</taxon>
        <taxon>Pezizomycotina</taxon>
        <taxon>Eurotiomycetes</taxon>
        <taxon>Chaetothyriomycetidae</taxon>
        <taxon>Chaetothyriales</taxon>
        <taxon>Trichomeriaceae</taxon>
        <taxon>Knufia</taxon>
    </lineage>
</organism>
<dbReference type="CDD" id="cd07651">
    <property type="entry name" value="F-BAR_PombeCdc15_like"/>
    <property type="match status" value="1"/>
</dbReference>
<dbReference type="GO" id="GO:0030036">
    <property type="term" value="P:actin cytoskeleton organization"/>
    <property type="evidence" value="ECO:0007669"/>
    <property type="project" value="UniProtKB-ARBA"/>
</dbReference>
<evidence type="ECO:0000256" key="4">
    <source>
        <dbReference type="ARBA" id="ARBA00022553"/>
    </source>
</evidence>
<dbReference type="EMBL" id="JAKLMC020000009">
    <property type="protein sequence ID" value="KAK5954259.1"/>
    <property type="molecule type" value="Genomic_DNA"/>
</dbReference>
<dbReference type="SUPFAM" id="SSF50044">
    <property type="entry name" value="SH3-domain"/>
    <property type="match status" value="1"/>
</dbReference>
<evidence type="ECO:0000256" key="7">
    <source>
        <dbReference type="PROSITE-ProRule" id="PRU01077"/>
    </source>
</evidence>
<dbReference type="InterPro" id="IPR027267">
    <property type="entry name" value="AH/BAR_dom_sf"/>
</dbReference>
<name>A0AAN8I698_9EURO</name>
<dbReference type="AlphaFoldDB" id="A0AAN8I698"/>
<evidence type="ECO:0000256" key="1">
    <source>
        <dbReference type="ARBA" id="ARBA00004245"/>
    </source>
</evidence>
<feature type="domain" description="SH3" evidence="9">
    <location>
        <begin position="991"/>
        <end position="1056"/>
    </location>
</feature>
<dbReference type="Pfam" id="PF00018">
    <property type="entry name" value="SH3_1"/>
    <property type="match status" value="1"/>
</dbReference>
<feature type="compositionally biased region" description="Polar residues" evidence="8">
    <location>
        <begin position="921"/>
        <end position="931"/>
    </location>
</feature>
<dbReference type="GO" id="GO:0030864">
    <property type="term" value="C:cortical actin cytoskeleton"/>
    <property type="evidence" value="ECO:0007669"/>
    <property type="project" value="UniProtKB-ARBA"/>
</dbReference>
<comment type="subcellular location">
    <subcellularLocation>
        <location evidence="1">Cytoplasm</location>
        <location evidence="1">Cytoskeleton</location>
    </subcellularLocation>
</comment>
<keyword evidence="7" id="KW-0175">Coiled coil</keyword>
<feature type="compositionally biased region" description="Basic and acidic residues" evidence="8">
    <location>
        <begin position="893"/>
        <end position="908"/>
    </location>
</feature>
<feature type="compositionally biased region" description="Polar residues" evidence="8">
    <location>
        <begin position="455"/>
        <end position="476"/>
    </location>
</feature>
<evidence type="ECO:0000256" key="8">
    <source>
        <dbReference type="SAM" id="MobiDB-lite"/>
    </source>
</evidence>
<sequence>MPATSEADGPPTVPMSFSNNFWGKSTISGQDPGVDPLLTRMQNGKTTCDELRAFYKARAELEEEYAKKLFAISRKALGSVEMGTLRASLDVARGETENMGKQHALIAQQMRSECEEPLAAFAGGIKERRKIVQHVVEKLLKTKQQQTGTVNKCRDRYEQDCLRIKGYLAQGHMVMGQEERKNKAKLEKTQINMASDSQDYEAAVKVLEDTTGRWNKEWKAACDKFQDLEEERLDFTKSSLWAFANIASTVCVSDDASCEKVRLALENCEVEKDIANFIKVCGTGQEIPDPPRYINFAKGDCDSASEVSDDDNNYHVAQFPRTTNPAFRTASPLHEFKTSQSSKHSTERDMSEEPEEPVDVPASAPTRAKGQSQSQPPLTLDTNSGRPQPLTYRPAEPNVPPNYSPSQHGEIAPVPHNQYPTEGMTMYCRRDDQPSRLAQSDLSASTRPPSRDSNSDYSNPSSFTSADPMSGKNSPVKQPAGSVQMPGMSSSPEKNLTKKRSGFFSKSPFNANSPFRRKSKKELTNPVTSSQASWSMNASRSDLSSAPSSQQSSPTKQTPHSRQPSAQPFNRHAGISAPEGEEAADPRAHFQLNIGQNVLDVASPDEVSSSHQSTPRASVANSRRQYAPLLNTGSDDPVAQALANLKQSSGSGGFDMSKRASLRQPVDAYHRVRTPQPDQKPTGRPGLVSAQTHDVFAAQRGTPPPAYEGNTRAQSALGVPQPAFTSKDMRSRTDNWGMGSSVSAPVGRPGSSMGRPASRDGRRSPGPTATVPRAASPQPSNAVIRSRSPAPHNGNMPMRARSPLPVQTAPHMRSRSPAPPGPDPTMRARSPAPDMRMRADPRTAARSQPPPQAQAQAQGGSGRSRQAMMNGRPTSPYAGQPQYEPAAPSSFDNRGRGHDPAVRRERSKSVAAPGTLHAGSRQGSANQNQYRAASPNPYGGSSAGGSGRARSGTTGAPYQNGGHSMSSVQLAPGPGEIAMYEPPGNADVSPSVCFMARAMYSYSAAIPEELTFNKGDILAVLRLQDDGWWEAEVHQSVKGGGGGGVGLVPSNYLQRI</sequence>
<dbReference type="PRINTS" id="PR00499">
    <property type="entry name" value="P67PHOX"/>
</dbReference>
<dbReference type="GO" id="GO:0032153">
    <property type="term" value="C:cell division site"/>
    <property type="evidence" value="ECO:0007669"/>
    <property type="project" value="TreeGrafter"/>
</dbReference>
<evidence type="ECO:0000256" key="3">
    <source>
        <dbReference type="ARBA" id="ARBA00022490"/>
    </source>
</evidence>
<dbReference type="PANTHER" id="PTHR23065:SF7">
    <property type="entry name" value="NOSTRIN, ISOFORM H"/>
    <property type="match status" value="1"/>
</dbReference>
<evidence type="ECO:0000256" key="5">
    <source>
        <dbReference type="ARBA" id="ARBA00023212"/>
    </source>
</evidence>
<evidence type="ECO:0000259" key="10">
    <source>
        <dbReference type="PROSITE" id="PS51741"/>
    </source>
</evidence>
<evidence type="ECO:0000256" key="6">
    <source>
        <dbReference type="PROSITE-ProRule" id="PRU00192"/>
    </source>
</evidence>
<keyword evidence="4" id="KW-0597">Phosphoprotein</keyword>
<feature type="region of interest" description="Disordered" evidence="8">
    <location>
        <begin position="314"/>
        <end position="967"/>
    </location>
</feature>
<feature type="compositionally biased region" description="Low complexity" evidence="8">
    <location>
        <begin position="853"/>
        <end position="867"/>
    </location>
</feature>
<feature type="compositionally biased region" description="Polar residues" evidence="8">
    <location>
        <begin position="606"/>
        <end position="624"/>
    </location>
</feature>
<dbReference type="PROSITE" id="PS50002">
    <property type="entry name" value="SH3"/>
    <property type="match status" value="1"/>
</dbReference>
<dbReference type="CDD" id="cd00174">
    <property type="entry name" value="SH3"/>
    <property type="match status" value="1"/>
</dbReference>
<dbReference type="Pfam" id="PF00611">
    <property type="entry name" value="FCH"/>
    <property type="match status" value="1"/>
</dbReference>
<gene>
    <name evidence="11" type="primary">HOF1</name>
    <name evidence="11" type="ORF">OHC33_004832</name>
</gene>
<dbReference type="SMART" id="SM00326">
    <property type="entry name" value="SH3"/>
    <property type="match status" value="1"/>
</dbReference>
<dbReference type="GO" id="GO:0005886">
    <property type="term" value="C:plasma membrane"/>
    <property type="evidence" value="ECO:0007669"/>
    <property type="project" value="TreeGrafter"/>
</dbReference>
<keyword evidence="12" id="KW-1185">Reference proteome</keyword>
<protein>
    <submittedName>
        <fullName evidence="11">Formin-binding protein</fullName>
    </submittedName>
</protein>
<keyword evidence="5" id="KW-0206">Cytoskeleton</keyword>
<reference evidence="11 12" key="1">
    <citation type="submission" date="2022-12" db="EMBL/GenBank/DDBJ databases">
        <title>Genomic features and morphological characterization of a novel Knufia sp. strain isolated from spacecraft assembly facility.</title>
        <authorList>
            <person name="Teixeira M."/>
            <person name="Chander A.M."/>
            <person name="Stajich J.E."/>
            <person name="Venkateswaran K."/>
        </authorList>
    </citation>
    <scope>NUCLEOTIDE SEQUENCE [LARGE SCALE GENOMIC DNA]</scope>
    <source>
        <strain evidence="11 12">FJI-L2-BK-P2</strain>
    </source>
</reference>
<keyword evidence="3" id="KW-0963">Cytoplasm</keyword>
<dbReference type="PRINTS" id="PR00452">
    <property type="entry name" value="SH3DOMAIN"/>
</dbReference>
<dbReference type="Gene3D" id="1.20.1270.60">
    <property type="entry name" value="Arfaptin homology (AH) domain/BAR domain"/>
    <property type="match status" value="1"/>
</dbReference>
<feature type="compositionally biased region" description="Polar residues" evidence="8">
    <location>
        <begin position="369"/>
        <end position="386"/>
    </location>
</feature>
<dbReference type="Proteomes" id="UP001316803">
    <property type="component" value="Unassembled WGS sequence"/>
</dbReference>
<feature type="compositionally biased region" description="Polar residues" evidence="8">
    <location>
        <begin position="436"/>
        <end position="448"/>
    </location>
</feature>
<dbReference type="Gene3D" id="2.30.30.40">
    <property type="entry name" value="SH3 Domains"/>
    <property type="match status" value="1"/>
</dbReference>
<feature type="compositionally biased region" description="Low complexity" evidence="8">
    <location>
        <begin position="539"/>
        <end position="561"/>
    </location>
</feature>
<dbReference type="SUPFAM" id="SSF103657">
    <property type="entry name" value="BAR/IMD domain-like"/>
    <property type="match status" value="1"/>
</dbReference>
<dbReference type="InterPro" id="IPR031160">
    <property type="entry name" value="F_BAR_dom"/>
</dbReference>
<evidence type="ECO:0000313" key="12">
    <source>
        <dbReference type="Proteomes" id="UP001316803"/>
    </source>
</evidence>
<evidence type="ECO:0000313" key="11">
    <source>
        <dbReference type="EMBL" id="KAK5954259.1"/>
    </source>
</evidence>
<evidence type="ECO:0000256" key="2">
    <source>
        <dbReference type="ARBA" id="ARBA00022443"/>
    </source>
</evidence>
<dbReference type="InterPro" id="IPR001060">
    <property type="entry name" value="FCH_dom"/>
</dbReference>
<feature type="compositionally biased region" description="Polar residues" evidence="8">
    <location>
        <begin position="525"/>
        <end position="538"/>
    </location>
</feature>
<feature type="domain" description="F-BAR" evidence="10">
    <location>
        <begin position="15"/>
        <end position="273"/>
    </location>
</feature>
<dbReference type="InterPro" id="IPR036028">
    <property type="entry name" value="SH3-like_dom_sf"/>
</dbReference>
<evidence type="ECO:0000259" key="9">
    <source>
        <dbReference type="PROSITE" id="PS50002"/>
    </source>
</evidence>
<dbReference type="PROSITE" id="PS51741">
    <property type="entry name" value="F_BAR"/>
    <property type="match status" value="1"/>
</dbReference>
<dbReference type="SMART" id="SM00055">
    <property type="entry name" value="FCH"/>
    <property type="match status" value="1"/>
</dbReference>